<name>A0A480ARX5_9BURK</name>
<reference evidence="1" key="1">
    <citation type="journal article" date="2019" name="Int. J. Syst. Evol. Microbiol.">
        <title>Aquabacterium pictum sp. nov., the first aerobic bacteriochlorophyll a-containing fresh water bacterium in the genus Aquabacterium of the class Betaproteobacteria.</title>
        <authorList>
            <person name="Hirose S."/>
            <person name="Tank M."/>
            <person name="Hara E."/>
            <person name="Tamaki H."/>
            <person name="Mori K."/>
            <person name="Takaichi S."/>
            <person name="Haruta S."/>
            <person name="Hanada S."/>
        </authorList>
    </citation>
    <scope>NUCLEOTIDE SEQUENCE</scope>
    <source>
        <strain evidence="1">W35</strain>
    </source>
</reference>
<accession>A0A480ARX5</accession>
<evidence type="ECO:0000313" key="1">
    <source>
        <dbReference type="EMBL" id="GCL61498.1"/>
    </source>
</evidence>
<evidence type="ECO:0000313" key="2">
    <source>
        <dbReference type="Proteomes" id="UP000301751"/>
    </source>
</evidence>
<comment type="caution">
    <text evidence="1">The sequence shown here is derived from an EMBL/GenBank/DDBJ whole genome shotgun (WGS) entry which is preliminary data.</text>
</comment>
<dbReference type="RefSeq" id="WP_137731244.1">
    <property type="nucleotide sequence ID" value="NZ_BJCL01000001.1"/>
</dbReference>
<protein>
    <submittedName>
        <fullName evidence="1">Uncharacterized protein</fullName>
    </submittedName>
</protein>
<proteinExistence type="predicted"/>
<sequence>MAVTTAMCASFRQELLAMSPHTAADAYRLVLIKAGHAGNYGASTTNVGTPGTGTPSTSNLGTDAVAVSGDYNSVNGITLAGFTVTLDSGTAVLTFTEPAALTGTTISADGAILYNSSRSNRAVAVFSFGGTITSTAGPFDINLPAATAAAGLIRV</sequence>
<dbReference type="EMBL" id="BJCL01000001">
    <property type="protein sequence ID" value="GCL61498.1"/>
    <property type="molecule type" value="Genomic_DNA"/>
</dbReference>
<dbReference type="OrthoDB" id="8481116at2"/>
<dbReference type="AlphaFoldDB" id="A0A480ARX5"/>
<dbReference type="Proteomes" id="UP000301751">
    <property type="component" value="Unassembled WGS sequence"/>
</dbReference>
<gene>
    <name evidence="1" type="ORF">AQPW35_05790</name>
</gene>
<keyword evidence="2" id="KW-1185">Reference proteome</keyword>
<organism evidence="1 2">
    <name type="scientific">Pseudaquabacterium pictum</name>
    <dbReference type="NCBI Taxonomy" id="2315236"/>
    <lineage>
        <taxon>Bacteria</taxon>
        <taxon>Pseudomonadati</taxon>
        <taxon>Pseudomonadota</taxon>
        <taxon>Betaproteobacteria</taxon>
        <taxon>Burkholderiales</taxon>
        <taxon>Sphaerotilaceae</taxon>
        <taxon>Pseudaquabacterium</taxon>
    </lineage>
</organism>